<evidence type="ECO:0000256" key="3">
    <source>
        <dbReference type="ARBA" id="ARBA00023027"/>
    </source>
</evidence>
<keyword evidence="2" id="KW-0808">Transferase</keyword>
<comment type="caution">
    <text evidence="4">Lacks conserved residue(s) required for the propagation of feature annotation.</text>
</comment>
<dbReference type="CDD" id="cd00296">
    <property type="entry name" value="SIR2"/>
    <property type="match status" value="1"/>
</dbReference>
<evidence type="ECO:0000256" key="4">
    <source>
        <dbReference type="PROSITE-ProRule" id="PRU00236"/>
    </source>
</evidence>
<dbReference type="Gene3D" id="3.40.50.1220">
    <property type="entry name" value="TPP-binding domain"/>
    <property type="match status" value="1"/>
</dbReference>
<dbReference type="PANTHER" id="PTHR11085">
    <property type="entry name" value="NAD-DEPENDENT PROTEIN DEACYLASE SIRTUIN-5, MITOCHONDRIAL-RELATED"/>
    <property type="match status" value="1"/>
</dbReference>
<keyword evidence="7" id="KW-1185">Reference proteome</keyword>
<evidence type="ECO:0000313" key="6">
    <source>
        <dbReference type="EMBL" id="KAK7402785.1"/>
    </source>
</evidence>
<evidence type="ECO:0000259" key="5">
    <source>
        <dbReference type="PROSITE" id="PS50305"/>
    </source>
</evidence>
<dbReference type="InterPro" id="IPR050134">
    <property type="entry name" value="NAD-dep_sirtuin_deacylases"/>
</dbReference>
<feature type="domain" description="Deacetylase sirtuin-type" evidence="5">
    <location>
        <begin position="221"/>
        <end position="493"/>
    </location>
</feature>
<dbReference type="EMBL" id="JAZAVJ010000282">
    <property type="protein sequence ID" value="KAK7402785.1"/>
    <property type="molecule type" value="Genomic_DNA"/>
</dbReference>
<keyword evidence="3" id="KW-0520">NAD</keyword>
<dbReference type="Proteomes" id="UP001498476">
    <property type="component" value="Unassembled WGS sequence"/>
</dbReference>
<dbReference type="Gene3D" id="3.30.1600.10">
    <property type="entry name" value="SIR2/SIRT2 'Small Domain"/>
    <property type="match status" value="1"/>
</dbReference>
<dbReference type="InterPro" id="IPR022190">
    <property type="entry name" value="DUF3716"/>
</dbReference>
<evidence type="ECO:0000313" key="7">
    <source>
        <dbReference type="Proteomes" id="UP001498476"/>
    </source>
</evidence>
<dbReference type="PANTHER" id="PTHR11085:SF15">
    <property type="entry name" value="NAD-DEPENDENT HISTONE DEACETYLASE HST4"/>
    <property type="match status" value="1"/>
</dbReference>
<evidence type="ECO:0000256" key="2">
    <source>
        <dbReference type="ARBA" id="ARBA00022679"/>
    </source>
</evidence>
<comment type="caution">
    <text evidence="6">The sequence shown here is derived from an EMBL/GenBank/DDBJ whole genome shotgun (WGS) entry which is preliminary data.</text>
</comment>
<dbReference type="InterPro" id="IPR029035">
    <property type="entry name" value="DHS-like_NAD/FAD-binding_dom"/>
</dbReference>
<sequence length="493" mass="56003">MTSRNQLNHVDLGRKWLQVLIENNQLRPYITTNVQADASVLPPQRLTCLHDSNLLEKVPERRVVNALLAYSKGQLALAPCTDCADNYGRHGSAMPFPDCVFLPTYWGFACASCIARNRAVECSFNIIRTEYRDRYWEEVQVRTNNVGAADSKWLERGHPLSIFDPKGLHTIWKRCQRFGAGPAHDLAQPLQEPSFVYPPDVPEAILPNDSPQVSASRFSHPGDHLSFLKEKFRTKRNIVVITGAGVSTNAGIPDYQSFSRSKKSSRNVYDASAYSTLESAEQLHADVLHKLRCGLTAPFTPFDNFLERLAQSDRLRRQHTQNIDCRHTRSPFLAQRTMWLHGRADTLVCQLRPSHTRRVTPRSFRRWVMAPCPSCKKEQKKRAIAGKRTRAVGVLRPKVLLYGEHCPDESEITAAFNSDLEEPVDAVLIVGTRLSIPSMFDFAKRLCEEVAENPENLVVWVSKEPPRLDDAFRSHINFEYLGDCDDFALMMSR</sequence>
<dbReference type="SUPFAM" id="SSF52467">
    <property type="entry name" value="DHS-like NAD/FAD-binding domain"/>
    <property type="match status" value="1"/>
</dbReference>
<dbReference type="Pfam" id="PF02146">
    <property type="entry name" value="SIR2"/>
    <property type="match status" value="1"/>
</dbReference>
<dbReference type="InterPro" id="IPR003000">
    <property type="entry name" value="Sirtuin"/>
</dbReference>
<reference evidence="6 7" key="1">
    <citation type="journal article" date="2025" name="Microbiol. Resour. Announc.">
        <title>Draft genome sequences for Neonectria magnoliae and Neonectria punicea, canker pathogens of Liriodendron tulipifera and Acer saccharum in West Virginia.</title>
        <authorList>
            <person name="Petronek H.M."/>
            <person name="Kasson M.T."/>
            <person name="Metheny A.M."/>
            <person name="Stauder C.M."/>
            <person name="Lovett B."/>
            <person name="Lynch S.C."/>
            <person name="Garnas J.R."/>
            <person name="Kasson L.R."/>
            <person name="Stajich J.E."/>
        </authorList>
    </citation>
    <scope>NUCLEOTIDE SEQUENCE [LARGE SCALE GENOMIC DNA]</scope>
    <source>
        <strain evidence="6 7">NRRL 64653</strain>
    </source>
</reference>
<dbReference type="Pfam" id="PF12511">
    <property type="entry name" value="DUF3716"/>
    <property type="match status" value="1"/>
</dbReference>
<dbReference type="PROSITE" id="PS50305">
    <property type="entry name" value="SIRTUIN"/>
    <property type="match status" value="1"/>
</dbReference>
<dbReference type="InterPro" id="IPR026591">
    <property type="entry name" value="Sirtuin_cat_small_dom_sf"/>
</dbReference>
<comment type="similarity">
    <text evidence="1">Belongs to the sirtuin family. Class I subfamily.</text>
</comment>
<accession>A0ABR1GM26</accession>
<protein>
    <recommendedName>
        <fullName evidence="5">Deacetylase sirtuin-type domain-containing protein</fullName>
    </recommendedName>
</protein>
<proteinExistence type="inferred from homology"/>
<name>A0ABR1GM26_9HYPO</name>
<evidence type="ECO:0000256" key="1">
    <source>
        <dbReference type="ARBA" id="ARBA00006924"/>
    </source>
</evidence>
<dbReference type="InterPro" id="IPR026590">
    <property type="entry name" value="Ssirtuin_cat_dom"/>
</dbReference>
<gene>
    <name evidence="6" type="ORF">QQX98_011465</name>
</gene>
<organism evidence="6 7">
    <name type="scientific">Neonectria punicea</name>
    <dbReference type="NCBI Taxonomy" id="979145"/>
    <lineage>
        <taxon>Eukaryota</taxon>
        <taxon>Fungi</taxon>
        <taxon>Dikarya</taxon>
        <taxon>Ascomycota</taxon>
        <taxon>Pezizomycotina</taxon>
        <taxon>Sordariomycetes</taxon>
        <taxon>Hypocreomycetidae</taxon>
        <taxon>Hypocreales</taxon>
        <taxon>Nectriaceae</taxon>
        <taxon>Neonectria</taxon>
    </lineage>
</organism>